<evidence type="ECO:0000313" key="9">
    <source>
        <dbReference type="Proteomes" id="UP001176468"/>
    </source>
</evidence>
<accession>A0ABT8ZYK2</accession>
<keyword evidence="2 6" id="KW-0812">Transmembrane</keyword>
<name>A0ABT8ZYK2_9SPHN</name>
<sequence>MQFLKILFWCLLTCVGALFTFANWTTVRIALWGNLVAEVNLPLLLLITFLIGLLPMLLFHQAARWRLRGKLANAERTIATLREALTPPPPPVLEPDGPVVAAPTPAPLLPGATL</sequence>
<feature type="domain" description="Lipopolysaccharide assembly protein A" evidence="7">
    <location>
        <begin position="23"/>
        <end position="85"/>
    </location>
</feature>
<dbReference type="Pfam" id="PF06305">
    <property type="entry name" value="LapA_dom"/>
    <property type="match status" value="1"/>
</dbReference>
<evidence type="ECO:0000256" key="6">
    <source>
        <dbReference type="SAM" id="Phobius"/>
    </source>
</evidence>
<feature type="transmembrane region" description="Helical" evidence="6">
    <location>
        <begin position="41"/>
        <end position="60"/>
    </location>
</feature>
<feature type="region of interest" description="Disordered" evidence="5">
    <location>
        <begin position="83"/>
        <end position="114"/>
    </location>
</feature>
<evidence type="ECO:0000256" key="5">
    <source>
        <dbReference type="SAM" id="MobiDB-lite"/>
    </source>
</evidence>
<evidence type="ECO:0000256" key="2">
    <source>
        <dbReference type="ARBA" id="ARBA00022692"/>
    </source>
</evidence>
<reference evidence="8" key="1">
    <citation type="submission" date="2023-07" db="EMBL/GenBank/DDBJ databases">
        <authorList>
            <person name="Kim M.K."/>
        </authorList>
    </citation>
    <scope>NUCLEOTIDE SEQUENCE</scope>
    <source>
        <strain evidence="8">CA1-15</strain>
    </source>
</reference>
<evidence type="ECO:0000259" key="7">
    <source>
        <dbReference type="Pfam" id="PF06305"/>
    </source>
</evidence>
<keyword evidence="4 6" id="KW-0472">Membrane</keyword>
<evidence type="ECO:0000256" key="1">
    <source>
        <dbReference type="ARBA" id="ARBA00022475"/>
    </source>
</evidence>
<evidence type="ECO:0000256" key="3">
    <source>
        <dbReference type="ARBA" id="ARBA00022989"/>
    </source>
</evidence>
<keyword evidence="1" id="KW-1003">Cell membrane</keyword>
<evidence type="ECO:0000313" key="8">
    <source>
        <dbReference type="EMBL" id="MDO7842654.1"/>
    </source>
</evidence>
<evidence type="ECO:0000256" key="4">
    <source>
        <dbReference type="ARBA" id="ARBA00023136"/>
    </source>
</evidence>
<comment type="caution">
    <text evidence="8">The sequence shown here is derived from an EMBL/GenBank/DDBJ whole genome shotgun (WGS) entry which is preliminary data.</text>
</comment>
<proteinExistence type="predicted"/>
<keyword evidence="9" id="KW-1185">Reference proteome</keyword>
<dbReference type="Proteomes" id="UP001176468">
    <property type="component" value="Unassembled WGS sequence"/>
</dbReference>
<keyword evidence="3 6" id="KW-1133">Transmembrane helix</keyword>
<dbReference type="EMBL" id="JAUQSZ010000006">
    <property type="protein sequence ID" value="MDO7842654.1"/>
    <property type="molecule type" value="Genomic_DNA"/>
</dbReference>
<gene>
    <name evidence="8" type="ORF">Q5H94_09965</name>
</gene>
<organism evidence="8 9">
    <name type="scientific">Sphingomonas immobilis</name>
    <dbReference type="NCBI Taxonomy" id="3063997"/>
    <lineage>
        <taxon>Bacteria</taxon>
        <taxon>Pseudomonadati</taxon>
        <taxon>Pseudomonadota</taxon>
        <taxon>Alphaproteobacteria</taxon>
        <taxon>Sphingomonadales</taxon>
        <taxon>Sphingomonadaceae</taxon>
        <taxon>Sphingomonas</taxon>
    </lineage>
</organism>
<protein>
    <submittedName>
        <fullName evidence="8">Lipopolysaccharide assembly protein LapA domain-containing protein</fullName>
    </submittedName>
</protein>
<dbReference type="InterPro" id="IPR010445">
    <property type="entry name" value="LapA_dom"/>
</dbReference>
<feature type="compositionally biased region" description="Low complexity" evidence="5">
    <location>
        <begin position="94"/>
        <end position="114"/>
    </location>
</feature>